<evidence type="ECO:0000256" key="1">
    <source>
        <dbReference type="SAM" id="Phobius"/>
    </source>
</evidence>
<feature type="transmembrane region" description="Helical" evidence="1">
    <location>
        <begin position="87"/>
        <end position="107"/>
    </location>
</feature>
<keyword evidence="1" id="KW-0472">Membrane</keyword>
<gene>
    <name evidence="2" type="ORF">CO059_01590</name>
</gene>
<dbReference type="Proteomes" id="UP000228781">
    <property type="component" value="Unassembled WGS sequence"/>
</dbReference>
<evidence type="ECO:0000313" key="3">
    <source>
        <dbReference type="Proteomes" id="UP000228781"/>
    </source>
</evidence>
<feature type="transmembrane region" description="Helical" evidence="1">
    <location>
        <begin position="12"/>
        <end position="32"/>
    </location>
</feature>
<comment type="caution">
    <text evidence="2">The sequence shown here is derived from an EMBL/GenBank/DDBJ whole genome shotgun (WGS) entry which is preliminary data.</text>
</comment>
<accession>A0A2M8EJD0</accession>
<feature type="transmembrane region" description="Helical" evidence="1">
    <location>
        <begin position="38"/>
        <end position="56"/>
    </location>
</feature>
<dbReference type="AlphaFoldDB" id="A0A2M8EJD0"/>
<dbReference type="EMBL" id="PFSK01000018">
    <property type="protein sequence ID" value="PJC22853.1"/>
    <property type="molecule type" value="Genomic_DNA"/>
</dbReference>
<reference evidence="3" key="1">
    <citation type="submission" date="2017-09" db="EMBL/GenBank/DDBJ databases">
        <title>Depth-based differentiation of microbial function through sediment-hosted aquifers and enrichment of novel symbionts in the deep terrestrial subsurface.</title>
        <authorList>
            <person name="Probst A.J."/>
            <person name="Ladd B."/>
            <person name="Jarett J.K."/>
            <person name="Geller-Mcgrath D.E."/>
            <person name="Sieber C.M.K."/>
            <person name="Emerson J.B."/>
            <person name="Anantharaman K."/>
            <person name="Thomas B.C."/>
            <person name="Malmstrom R."/>
            <person name="Stieglmeier M."/>
            <person name="Klingl A."/>
            <person name="Woyke T."/>
            <person name="Ryan C.M."/>
            <person name="Banfield J.F."/>
        </authorList>
    </citation>
    <scope>NUCLEOTIDE SEQUENCE [LARGE SCALE GENOMIC DNA]</scope>
</reference>
<evidence type="ECO:0000313" key="2">
    <source>
        <dbReference type="EMBL" id="PJC22853.1"/>
    </source>
</evidence>
<organism evidence="2 3">
    <name type="scientific">candidate division WWE3 bacterium CG_4_9_14_0_2_um_filter_48_10</name>
    <dbReference type="NCBI Taxonomy" id="1975078"/>
    <lineage>
        <taxon>Bacteria</taxon>
        <taxon>Katanobacteria</taxon>
    </lineage>
</organism>
<keyword evidence="1" id="KW-0812">Transmembrane</keyword>
<keyword evidence="1" id="KW-1133">Transmembrane helix</keyword>
<name>A0A2M8EJD0_UNCKA</name>
<sequence length="131" mass="14603">MVIVRKDIIIGILVVFAGLYLFLFLALLSFVISSSQHFLPEGILLIIPAVLGFLLYKKCALPYLESIEEGGNLTRKEVWEQSPYKEIGLVLFTLLMLTAILVSGTIATSKQGGLIQVAHENFNLLLELLRR</sequence>
<protein>
    <submittedName>
        <fullName evidence="2">Uncharacterized protein</fullName>
    </submittedName>
</protein>
<proteinExistence type="predicted"/>